<sequence length="387" mass="42632">MESPAQFLARNAVAVRPEGALEKRLAEGRPLRVKLGLDPTAPDLHLGHTVVLQKLREFQDLGHTVVLIVGDYTARVGDPSGRSATRPVLSPEEIDEHAQTYLAQATKVLLDDERLEVRRNSEWLDMPMEELFRLIRRVTVAQMLERDDFAKRMAAAEPVSLLEMLYPVLQGYDSVAIRADVELGGTDQTFNLFMGRALQTSYGQPPQVVLTVPLLNGIDGERKMSKSYGNHIGITDPPGEMYGKTLRLPDAELENWYGLLLGGSVPEGVGPRDAKRALARALVRRFWGEDAAVEAEAGFDQIFIKHELPDEIEEVALAANGGTLHLPEVIVALFGGSRSEARRKLAQGGVKVDGEPLPADPLDVPAATLDGRVLQMGKRQYRRVRIS</sequence>
<comment type="caution">
    <text evidence="11">The sequence shown here is derived from an EMBL/GenBank/DDBJ whole genome shotgun (WGS) entry which is preliminary data.</text>
</comment>
<dbReference type="SUPFAM" id="SSF55174">
    <property type="entry name" value="Alpha-L RNA-binding motif"/>
    <property type="match status" value="1"/>
</dbReference>
<dbReference type="Pfam" id="PF00579">
    <property type="entry name" value="tRNA-synt_1b"/>
    <property type="match status" value="1"/>
</dbReference>
<keyword evidence="9" id="KW-0694">RNA-binding</keyword>
<dbReference type="InterPro" id="IPR024088">
    <property type="entry name" value="Tyr-tRNA-ligase_bac-type"/>
</dbReference>
<dbReference type="InterPro" id="IPR002305">
    <property type="entry name" value="aa-tRNA-synth_Ic"/>
</dbReference>
<dbReference type="AlphaFoldDB" id="A0A9X3S515"/>
<evidence type="ECO:0000256" key="8">
    <source>
        <dbReference type="NCBIfam" id="TIGR00234"/>
    </source>
</evidence>
<reference evidence="11" key="1">
    <citation type="submission" date="2022-10" db="EMBL/GenBank/DDBJ databases">
        <title>The WGS of Solirubrobacter ginsenosidimutans DSM 21036.</title>
        <authorList>
            <person name="Jiang Z."/>
        </authorList>
    </citation>
    <scope>NUCLEOTIDE SEQUENCE</scope>
    <source>
        <strain evidence="11">DSM 21036</strain>
    </source>
</reference>
<dbReference type="InterPro" id="IPR036986">
    <property type="entry name" value="S4_RNA-bd_sf"/>
</dbReference>
<keyword evidence="4 10" id="KW-0067">ATP-binding</keyword>
<evidence type="ECO:0000256" key="4">
    <source>
        <dbReference type="ARBA" id="ARBA00022840"/>
    </source>
</evidence>
<name>A0A9X3S515_9ACTN</name>
<keyword evidence="12" id="KW-1185">Reference proteome</keyword>
<evidence type="ECO:0000256" key="9">
    <source>
        <dbReference type="PROSITE-ProRule" id="PRU00182"/>
    </source>
</evidence>
<dbReference type="GO" id="GO:0003723">
    <property type="term" value="F:RNA binding"/>
    <property type="evidence" value="ECO:0007669"/>
    <property type="project" value="UniProtKB-KW"/>
</dbReference>
<dbReference type="InterPro" id="IPR002307">
    <property type="entry name" value="Tyr-tRNA-ligase"/>
</dbReference>
<keyword evidence="6 10" id="KW-0030">Aminoacyl-tRNA synthetase</keyword>
<dbReference type="GO" id="GO:0005829">
    <property type="term" value="C:cytosol"/>
    <property type="evidence" value="ECO:0007669"/>
    <property type="project" value="TreeGrafter"/>
</dbReference>
<dbReference type="EC" id="6.1.1.1" evidence="1 8"/>
<dbReference type="PROSITE" id="PS00178">
    <property type="entry name" value="AA_TRNA_LIGASE_I"/>
    <property type="match status" value="1"/>
</dbReference>
<dbReference type="PROSITE" id="PS50889">
    <property type="entry name" value="S4"/>
    <property type="match status" value="1"/>
</dbReference>
<evidence type="ECO:0000256" key="7">
    <source>
        <dbReference type="ARBA" id="ARBA00048248"/>
    </source>
</evidence>
<dbReference type="Proteomes" id="UP001149140">
    <property type="component" value="Unassembled WGS sequence"/>
</dbReference>
<dbReference type="RefSeq" id="WP_270042957.1">
    <property type="nucleotide sequence ID" value="NZ_JAPDOD010000027.1"/>
</dbReference>
<dbReference type="GO" id="GO:0006437">
    <property type="term" value="P:tyrosyl-tRNA aminoacylation"/>
    <property type="evidence" value="ECO:0007669"/>
    <property type="project" value="UniProtKB-UniRule"/>
</dbReference>
<dbReference type="PRINTS" id="PR01040">
    <property type="entry name" value="TRNASYNTHTYR"/>
</dbReference>
<keyword evidence="2 10" id="KW-0436">Ligase</keyword>
<evidence type="ECO:0000256" key="5">
    <source>
        <dbReference type="ARBA" id="ARBA00022917"/>
    </source>
</evidence>
<proteinExistence type="inferred from homology"/>
<gene>
    <name evidence="11" type="primary">tyrS</name>
    <name evidence="11" type="ORF">OM076_25805</name>
</gene>
<evidence type="ECO:0000256" key="2">
    <source>
        <dbReference type="ARBA" id="ARBA00022598"/>
    </source>
</evidence>
<evidence type="ECO:0000256" key="10">
    <source>
        <dbReference type="RuleBase" id="RU363036"/>
    </source>
</evidence>
<dbReference type="Gene3D" id="3.40.50.620">
    <property type="entry name" value="HUPs"/>
    <property type="match status" value="1"/>
</dbReference>
<dbReference type="PANTHER" id="PTHR11766:SF1">
    <property type="entry name" value="TYROSINE--TRNA LIGASE"/>
    <property type="match status" value="1"/>
</dbReference>
<dbReference type="Gene3D" id="1.10.240.10">
    <property type="entry name" value="Tyrosyl-Transfer RNA Synthetase"/>
    <property type="match status" value="1"/>
</dbReference>
<evidence type="ECO:0000313" key="11">
    <source>
        <dbReference type="EMBL" id="MDA0163711.1"/>
    </source>
</evidence>
<evidence type="ECO:0000256" key="6">
    <source>
        <dbReference type="ARBA" id="ARBA00023146"/>
    </source>
</evidence>
<dbReference type="CDD" id="cd00805">
    <property type="entry name" value="TyrRS_core"/>
    <property type="match status" value="1"/>
</dbReference>
<dbReference type="InterPro" id="IPR014729">
    <property type="entry name" value="Rossmann-like_a/b/a_fold"/>
</dbReference>
<evidence type="ECO:0000313" key="12">
    <source>
        <dbReference type="Proteomes" id="UP001149140"/>
    </source>
</evidence>
<evidence type="ECO:0000256" key="3">
    <source>
        <dbReference type="ARBA" id="ARBA00022741"/>
    </source>
</evidence>
<dbReference type="CDD" id="cd00165">
    <property type="entry name" value="S4"/>
    <property type="match status" value="1"/>
</dbReference>
<keyword evidence="3 10" id="KW-0547">Nucleotide-binding</keyword>
<dbReference type="PANTHER" id="PTHR11766">
    <property type="entry name" value="TYROSYL-TRNA SYNTHETASE"/>
    <property type="match status" value="1"/>
</dbReference>
<dbReference type="InterPro" id="IPR001412">
    <property type="entry name" value="aa-tRNA-synth_I_CS"/>
</dbReference>
<dbReference type="GO" id="GO:0005524">
    <property type="term" value="F:ATP binding"/>
    <property type="evidence" value="ECO:0007669"/>
    <property type="project" value="UniProtKB-KW"/>
</dbReference>
<accession>A0A9X3S515</accession>
<dbReference type="NCBIfam" id="TIGR00234">
    <property type="entry name" value="tyrS"/>
    <property type="match status" value="1"/>
</dbReference>
<dbReference type="EMBL" id="JAPDOD010000027">
    <property type="protein sequence ID" value="MDA0163711.1"/>
    <property type="molecule type" value="Genomic_DNA"/>
</dbReference>
<keyword evidence="5 10" id="KW-0648">Protein biosynthesis</keyword>
<dbReference type="SUPFAM" id="SSF52374">
    <property type="entry name" value="Nucleotidylyl transferase"/>
    <property type="match status" value="1"/>
</dbReference>
<evidence type="ECO:0000256" key="1">
    <source>
        <dbReference type="ARBA" id="ARBA00013160"/>
    </source>
</evidence>
<comment type="catalytic activity">
    <reaction evidence="7">
        <text>tRNA(Tyr) + L-tyrosine + ATP = L-tyrosyl-tRNA(Tyr) + AMP + diphosphate + H(+)</text>
        <dbReference type="Rhea" id="RHEA:10220"/>
        <dbReference type="Rhea" id="RHEA-COMP:9706"/>
        <dbReference type="Rhea" id="RHEA-COMP:9707"/>
        <dbReference type="ChEBI" id="CHEBI:15378"/>
        <dbReference type="ChEBI" id="CHEBI:30616"/>
        <dbReference type="ChEBI" id="CHEBI:33019"/>
        <dbReference type="ChEBI" id="CHEBI:58315"/>
        <dbReference type="ChEBI" id="CHEBI:78442"/>
        <dbReference type="ChEBI" id="CHEBI:78536"/>
        <dbReference type="ChEBI" id="CHEBI:456215"/>
        <dbReference type="EC" id="6.1.1.1"/>
    </reaction>
</comment>
<protein>
    <recommendedName>
        <fullName evidence="1 8">Tyrosine--tRNA ligase</fullName>
        <ecNumber evidence="1 8">6.1.1.1</ecNumber>
    </recommendedName>
</protein>
<dbReference type="Gene3D" id="3.10.290.10">
    <property type="entry name" value="RNA-binding S4 domain"/>
    <property type="match status" value="1"/>
</dbReference>
<comment type="similarity">
    <text evidence="10">Belongs to the class-I aminoacyl-tRNA synthetase family.</text>
</comment>
<dbReference type="GO" id="GO:0004831">
    <property type="term" value="F:tyrosine-tRNA ligase activity"/>
    <property type="evidence" value="ECO:0007669"/>
    <property type="project" value="UniProtKB-UniRule"/>
</dbReference>
<organism evidence="11 12">
    <name type="scientific">Solirubrobacter ginsenosidimutans</name>
    <dbReference type="NCBI Taxonomy" id="490573"/>
    <lineage>
        <taxon>Bacteria</taxon>
        <taxon>Bacillati</taxon>
        <taxon>Actinomycetota</taxon>
        <taxon>Thermoleophilia</taxon>
        <taxon>Solirubrobacterales</taxon>
        <taxon>Solirubrobacteraceae</taxon>
        <taxon>Solirubrobacter</taxon>
    </lineage>
</organism>